<evidence type="ECO:0000256" key="4">
    <source>
        <dbReference type="ARBA" id="ARBA00022723"/>
    </source>
</evidence>
<comment type="pathway">
    <text evidence="2">Carbohydrate metabolism; tricarboxylic acid cycle; isocitrate from oxaloacetate: step 2/2.</text>
</comment>
<dbReference type="Proteomes" id="UP001597601">
    <property type="component" value="Unassembled WGS sequence"/>
</dbReference>
<evidence type="ECO:0000256" key="6">
    <source>
        <dbReference type="ARBA" id="ARBA00023014"/>
    </source>
</evidence>
<evidence type="ECO:0000256" key="8">
    <source>
        <dbReference type="RuleBase" id="RU361275"/>
    </source>
</evidence>
<evidence type="ECO:0000256" key="1">
    <source>
        <dbReference type="ARBA" id="ARBA00001966"/>
    </source>
</evidence>
<keyword evidence="6 8" id="KW-0411">Iron-sulfur</keyword>
<evidence type="ECO:0000256" key="3">
    <source>
        <dbReference type="ARBA" id="ARBA00007185"/>
    </source>
</evidence>
<dbReference type="InterPro" id="IPR000573">
    <property type="entry name" value="AconitaseA/IPMdHydase_ssu_swvl"/>
</dbReference>
<dbReference type="NCBIfam" id="TIGR01341">
    <property type="entry name" value="aconitase_1"/>
    <property type="match status" value="1"/>
</dbReference>
<dbReference type="PROSITE" id="PS00450">
    <property type="entry name" value="ACONITASE_1"/>
    <property type="match status" value="1"/>
</dbReference>
<evidence type="ECO:0000256" key="2">
    <source>
        <dbReference type="ARBA" id="ARBA00004717"/>
    </source>
</evidence>
<feature type="domain" description="Aconitase A/isopropylmalate dehydratase small subunit swivel" evidence="11">
    <location>
        <begin position="724"/>
        <end position="848"/>
    </location>
</feature>
<reference evidence="13" key="1">
    <citation type="journal article" date="2019" name="Int. J. Syst. Evol. Microbiol.">
        <title>The Global Catalogue of Microorganisms (GCM) 10K type strain sequencing project: providing services to taxonomists for standard genome sequencing and annotation.</title>
        <authorList>
            <consortium name="The Broad Institute Genomics Platform"/>
            <consortium name="The Broad Institute Genome Sequencing Center for Infectious Disease"/>
            <person name="Wu L."/>
            <person name="Ma J."/>
        </authorList>
    </citation>
    <scope>NUCLEOTIDE SEQUENCE [LARGE SCALE GENOMIC DNA]</scope>
    <source>
        <strain evidence="13">KCTC 52232</strain>
    </source>
</reference>
<feature type="region of interest" description="Disordered" evidence="9">
    <location>
        <begin position="412"/>
        <end position="433"/>
    </location>
</feature>
<keyword evidence="8 12" id="KW-0456">Lyase</keyword>
<dbReference type="GO" id="GO:0003994">
    <property type="term" value="F:aconitate hydratase activity"/>
    <property type="evidence" value="ECO:0007669"/>
    <property type="project" value="UniProtKB-EC"/>
</dbReference>
<organism evidence="12 13">
    <name type="scientific">Mucilaginibacter antarcticus</name>
    <dbReference type="NCBI Taxonomy" id="1855725"/>
    <lineage>
        <taxon>Bacteria</taxon>
        <taxon>Pseudomonadati</taxon>
        <taxon>Bacteroidota</taxon>
        <taxon>Sphingobacteriia</taxon>
        <taxon>Sphingobacteriales</taxon>
        <taxon>Sphingobacteriaceae</taxon>
        <taxon>Mucilaginibacter</taxon>
    </lineage>
</organism>
<dbReference type="InterPro" id="IPR015928">
    <property type="entry name" value="Aconitase/3IPM_dehydase_swvl"/>
</dbReference>
<comment type="catalytic activity">
    <reaction evidence="7 8">
        <text>citrate = D-threo-isocitrate</text>
        <dbReference type="Rhea" id="RHEA:10336"/>
        <dbReference type="ChEBI" id="CHEBI:15562"/>
        <dbReference type="ChEBI" id="CHEBI:16947"/>
        <dbReference type="EC" id="4.2.1.3"/>
    </reaction>
</comment>
<feature type="domain" description="Aconitase/3-isopropylmalate dehydratase large subunit alpha/beta/alpha" evidence="10">
    <location>
        <begin position="76"/>
        <end position="594"/>
    </location>
</feature>
<dbReference type="InterPro" id="IPR036008">
    <property type="entry name" value="Aconitase_4Fe-4S_dom"/>
</dbReference>
<dbReference type="InterPro" id="IPR044137">
    <property type="entry name" value="AcnA_IRP_Swivel"/>
</dbReference>
<dbReference type="CDD" id="cd01586">
    <property type="entry name" value="AcnA_IRP"/>
    <property type="match status" value="1"/>
</dbReference>
<dbReference type="Gene3D" id="3.30.499.10">
    <property type="entry name" value="Aconitase, domain 3"/>
    <property type="match status" value="2"/>
</dbReference>
<dbReference type="PANTHER" id="PTHR11670">
    <property type="entry name" value="ACONITASE/IRON-RESPONSIVE ELEMENT FAMILY MEMBER"/>
    <property type="match status" value="1"/>
</dbReference>
<dbReference type="InterPro" id="IPR001030">
    <property type="entry name" value="Acoase/IPM_deHydtase_lsu_aba"/>
</dbReference>
<dbReference type="NCBIfam" id="NF009520">
    <property type="entry name" value="PRK12881.1"/>
    <property type="match status" value="1"/>
</dbReference>
<keyword evidence="5 8" id="KW-0408">Iron</keyword>
<keyword evidence="8" id="KW-0004">4Fe-4S</keyword>
<dbReference type="EC" id="4.2.1.3" evidence="8"/>
<evidence type="ECO:0000256" key="7">
    <source>
        <dbReference type="ARBA" id="ARBA00023501"/>
    </source>
</evidence>
<dbReference type="SUPFAM" id="SSF52016">
    <property type="entry name" value="LeuD/IlvD-like"/>
    <property type="match status" value="1"/>
</dbReference>
<evidence type="ECO:0000313" key="12">
    <source>
        <dbReference type="EMBL" id="MFD2866710.1"/>
    </source>
</evidence>
<dbReference type="PRINTS" id="PR00415">
    <property type="entry name" value="ACONITASE"/>
</dbReference>
<dbReference type="RefSeq" id="WP_377130353.1">
    <property type="nucleotide sequence ID" value="NZ_JBHUON010000033.1"/>
</dbReference>
<evidence type="ECO:0000259" key="10">
    <source>
        <dbReference type="Pfam" id="PF00330"/>
    </source>
</evidence>
<comment type="caution">
    <text evidence="12">The sequence shown here is derived from an EMBL/GenBank/DDBJ whole genome shotgun (WGS) entry which is preliminary data.</text>
</comment>
<dbReference type="InterPro" id="IPR018136">
    <property type="entry name" value="Aconitase_4Fe-4S_BS"/>
</dbReference>
<dbReference type="NCBIfam" id="NF006757">
    <property type="entry name" value="PRK09277.1"/>
    <property type="match status" value="1"/>
</dbReference>
<feature type="compositionally biased region" description="Polar residues" evidence="9">
    <location>
        <begin position="419"/>
        <end position="433"/>
    </location>
</feature>
<name>A0ABW5XUU9_9SPHI</name>
<dbReference type="Gene3D" id="6.10.190.10">
    <property type="match status" value="1"/>
</dbReference>
<proteinExistence type="inferred from homology"/>
<gene>
    <name evidence="12" type="primary">acnA</name>
    <name evidence="12" type="ORF">ACFSYC_18590</name>
</gene>
<accession>A0ABW5XUU9</accession>
<dbReference type="InterPro" id="IPR015931">
    <property type="entry name" value="Acnase/IPM_dHydase_lsu_aba_1/3"/>
</dbReference>
<evidence type="ECO:0000256" key="9">
    <source>
        <dbReference type="SAM" id="MobiDB-lite"/>
    </source>
</evidence>
<keyword evidence="4" id="KW-0479">Metal-binding</keyword>
<comment type="similarity">
    <text evidence="3 8">Belongs to the aconitase/IPM isomerase family.</text>
</comment>
<protein>
    <recommendedName>
        <fullName evidence="8">Aconitate hydratase</fullName>
        <shortName evidence="8">Aconitase</shortName>
        <ecNumber evidence="8">4.2.1.3</ecNumber>
    </recommendedName>
</protein>
<dbReference type="Gene3D" id="3.20.19.10">
    <property type="entry name" value="Aconitase, domain 4"/>
    <property type="match status" value="1"/>
</dbReference>
<sequence length="925" mass="102611">MCNSNDVYKIRTALETETGTYIYYSLSVLQDSGYDIARLPFSIRIMLENALRNLDDFSVTEEHISTLMNWGTVGTNKEIPFKPGRVLMQDFTGVPAVVDIASLRAEMARRGKDPDLINPLVPVDLVVDHSVQVDYFGTSYAYEKNIAEEYIRNSERYEFLKWAQRSFNNFNVVPPGMGICHQVNLEYLSKGVILRNGLLFPDTLVGTDSHTPMVNGIGVMGWGVGGIEAEAALLGQPVYFILPEVIGLELVGKLPLGSTGTDLVLTITELLRRQNVIGKFVEVFGEGLDTLSVPDRASIGNMSPEFGCTVTYFPIDDKTLDYMRKSNRPESQVNLVEQYCKANLLWRTGNEKITYTGVLTMDLSTVEPTVAGPKRPQDKVLLRNFKDRFIEILDQTYGRQYIQPNEPIVRWKGEGGSQPAASPSNGHPGTILEVSNRSGQKEVWLSTRREKFMLSDGAVVIAAITSCTNTSNPYVMLGAGLVARKARERGLDVKPWVKTSLAPGSRVVTDYLKRAGLLNDLEALNFHVIGYGCTSCIGNSGPLPAHIAQAIDEENLVVASVLSGNRNFEARIHPQVQMNFLMSPMLVVAYAIAGRIDIDFHKDPIDFDQNQLPVYLKDIWPEDQEIYNLMDTVLVRDDFAKNYGKIYEGNAIWQNLPVHDSKLFVWDNSSSYIKEAPFFNNLSEHPGDIKDIINARVLLHLGDSITTDHISPAGSFSESSAAGIYLSGLGVKKEDFNSYGSRRGNDEVMVRGTFANVRIKNRLAKKDGGYSTFFPDGREMSVYDTAMHYKAGNIPLVVLAGKEYGSGSSRDWAAKGTFLLGVKVVIAESYERIHRSNLVGMGILPLQYGPGETAQTLNLSGHETYSFRGLESEWYPGKEILVTAVNESGITVSFQATARLDSLIEIAYYQHGGILQYVLRQFLAS</sequence>
<dbReference type="SUPFAM" id="SSF53732">
    <property type="entry name" value="Aconitase iron-sulfur domain"/>
    <property type="match status" value="1"/>
</dbReference>
<dbReference type="InterPro" id="IPR006249">
    <property type="entry name" value="Aconitase/IRP2"/>
</dbReference>
<comment type="cofactor">
    <cofactor evidence="1">
        <name>[4Fe-4S] cluster</name>
        <dbReference type="ChEBI" id="CHEBI:49883"/>
    </cofactor>
</comment>
<keyword evidence="13" id="KW-1185">Reference proteome</keyword>
<evidence type="ECO:0000259" key="11">
    <source>
        <dbReference type="Pfam" id="PF00694"/>
    </source>
</evidence>
<evidence type="ECO:0000313" key="13">
    <source>
        <dbReference type="Proteomes" id="UP001597601"/>
    </source>
</evidence>
<dbReference type="EMBL" id="JBHUON010000033">
    <property type="protein sequence ID" value="MFD2866710.1"/>
    <property type="molecule type" value="Genomic_DNA"/>
</dbReference>
<dbReference type="Pfam" id="PF00694">
    <property type="entry name" value="Aconitase_C"/>
    <property type="match status" value="1"/>
</dbReference>
<dbReference type="CDD" id="cd01580">
    <property type="entry name" value="AcnA_IRP_Swivel"/>
    <property type="match status" value="1"/>
</dbReference>
<evidence type="ECO:0000256" key="5">
    <source>
        <dbReference type="ARBA" id="ARBA00023004"/>
    </source>
</evidence>
<comment type="function">
    <text evidence="8">Catalyzes the isomerization of citrate to isocitrate via cis-aconitate.</text>
</comment>
<dbReference type="Pfam" id="PF00330">
    <property type="entry name" value="Aconitase"/>
    <property type="match status" value="1"/>
</dbReference>